<proteinExistence type="inferred from homology"/>
<evidence type="ECO:0000256" key="1">
    <source>
        <dbReference type="ARBA" id="ARBA00004613"/>
    </source>
</evidence>
<dbReference type="OrthoDB" id="1925414at2759"/>
<keyword evidence="3" id="KW-0732">Signal</keyword>
<dbReference type="EMBL" id="JXTB01000065">
    <property type="protein sequence ID" value="PON68204.1"/>
    <property type="molecule type" value="Genomic_DNA"/>
</dbReference>
<dbReference type="InterPro" id="IPR010259">
    <property type="entry name" value="S8pro/Inhibitor_I9"/>
</dbReference>
<dbReference type="GO" id="GO:0004252">
    <property type="term" value="F:serine-type endopeptidase activity"/>
    <property type="evidence" value="ECO:0007669"/>
    <property type="project" value="InterPro"/>
</dbReference>
<dbReference type="STRING" id="3476.A0A2P5D4H4"/>
<dbReference type="PROSITE" id="PS51892">
    <property type="entry name" value="SUBTILASE"/>
    <property type="match status" value="1"/>
</dbReference>
<dbReference type="AlphaFoldDB" id="A0A2P5D4H4"/>
<comment type="caution">
    <text evidence="7">The sequence shown here is derived from an EMBL/GenBank/DDBJ whole genome shotgun (WGS) entry which is preliminary data.</text>
</comment>
<dbReference type="GO" id="GO:0006508">
    <property type="term" value="P:proteolysis"/>
    <property type="evidence" value="ECO:0007669"/>
    <property type="project" value="InterPro"/>
</dbReference>
<dbReference type="SUPFAM" id="SSF52743">
    <property type="entry name" value="Subtilisin-like"/>
    <property type="match status" value="1"/>
</dbReference>
<dbReference type="InterPro" id="IPR036852">
    <property type="entry name" value="Peptidase_S8/S53_dom_sf"/>
</dbReference>
<feature type="domain" description="Inhibitor I9" evidence="6">
    <location>
        <begin position="3"/>
        <end position="76"/>
    </location>
</feature>
<evidence type="ECO:0000256" key="3">
    <source>
        <dbReference type="ARBA" id="ARBA00022729"/>
    </source>
</evidence>
<sequence length="319" mass="34404">MPKAFDSTENWYSSIVESLKPPNITSSNDKNSLPSLIYTYDDALHGFSASLSQEGLGILEQTPGFVLAYRDTILKLDTTYTPEFLSLDSSSSILISAEYGEDVIFGVIDTSIWPESDSFRDEGIPRRKPTRWKGRCEGGEDFNSSMCNFRLIGATYYNKAVASIIAGNYVKNASYFGYALGTAKGMAFRARIAVYKVSWIGASSSSDFVAGVNQAIADGVDVISISLSNDDEELTRNVVLEASFSAMEKGLLVCVSGGNTSPDLGTVRNGIPWALTVGAGSISRWFAGTLTLGNGMTVVGWTLYPGEAPLKNLPLIYDS</sequence>
<protein>
    <submittedName>
        <fullName evidence="7">Peptidase S8, subtilisin-related</fullName>
    </submittedName>
</protein>
<keyword evidence="8" id="KW-1185">Reference proteome</keyword>
<evidence type="ECO:0000313" key="8">
    <source>
        <dbReference type="Proteomes" id="UP000237105"/>
    </source>
</evidence>
<dbReference type="InterPro" id="IPR037045">
    <property type="entry name" value="S8pro/Inhibitor_I9_sf"/>
</dbReference>
<dbReference type="Gene3D" id="3.50.30.30">
    <property type="match status" value="1"/>
</dbReference>
<comment type="caution">
    <text evidence="4">Lacks conserved residue(s) required for the propagation of feature annotation.</text>
</comment>
<dbReference type="PANTHER" id="PTHR10795">
    <property type="entry name" value="PROPROTEIN CONVERTASE SUBTILISIN/KEXIN"/>
    <property type="match status" value="1"/>
</dbReference>
<dbReference type="InterPro" id="IPR045051">
    <property type="entry name" value="SBT"/>
</dbReference>
<dbReference type="Pfam" id="PF05922">
    <property type="entry name" value="Inhibitor_I9"/>
    <property type="match status" value="1"/>
</dbReference>
<dbReference type="GO" id="GO:0005576">
    <property type="term" value="C:extracellular region"/>
    <property type="evidence" value="ECO:0007669"/>
    <property type="project" value="UniProtKB-SubCell"/>
</dbReference>
<comment type="subcellular location">
    <subcellularLocation>
        <location evidence="1">Secreted</location>
    </subcellularLocation>
</comment>
<gene>
    <name evidence="7" type="ORF">PanWU01x14_097640</name>
</gene>
<accession>A0A2P5D4H4</accession>
<organism evidence="7 8">
    <name type="scientific">Parasponia andersonii</name>
    <name type="common">Sponia andersonii</name>
    <dbReference type="NCBI Taxonomy" id="3476"/>
    <lineage>
        <taxon>Eukaryota</taxon>
        <taxon>Viridiplantae</taxon>
        <taxon>Streptophyta</taxon>
        <taxon>Embryophyta</taxon>
        <taxon>Tracheophyta</taxon>
        <taxon>Spermatophyta</taxon>
        <taxon>Magnoliopsida</taxon>
        <taxon>eudicotyledons</taxon>
        <taxon>Gunneridae</taxon>
        <taxon>Pentapetalae</taxon>
        <taxon>rosids</taxon>
        <taxon>fabids</taxon>
        <taxon>Rosales</taxon>
        <taxon>Cannabaceae</taxon>
        <taxon>Parasponia</taxon>
    </lineage>
</organism>
<reference evidence="8" key="1">
    <citation type="submission" date="2016-06" db="EMBL/GenBank/DDBJ databases">
        <title>Parallel loss of symbiosis genes in relatives of nitrogen-fixing non-legume Parasponia.</title>
        <authorList>
            <person name="Van Velzen R."/>
            <person name="Holmer R."/>
            <person name="Bu F."/>
            <person name="Rutten L."/>
            <person name="Van Zeijl A."/>
            <person name="Liu W."/>
            <person name="Santuari L."/>
            <person name="Cao Q."/>
            <person name="Sharma T."/>
            <person name="Shen D."/>
            <person name="Roswanjaya Y."/>
            <person name="Wardhani T."/>
            <person name="Kalhor M.S."/>
            <person name="Jansen J."/>
            <person name="Van den Hoogen J."/>
            <person name="Gungor B."/>
            <person name="Hartog M."/>
            <person name="Hontelez J."/>
            <person name="Verver J."/>
            <person name="Yang W.-C."/>
            <person name="Schijlen E."/>
            <person name="Repin R."/>
            <person name="Schilthuizen M."/>
            <person name="Schranz E."/>
            <person name="Heidstra R."/>
            <person name="Miyata K."/>
            <person name="Fedorova E."/>
            <person name="Kohlen W."/>
            <person name="Bisseling T."/>
            <person name="Smit S."/>
            <person name="Geurts R."/>
        </authorList>
    </citation>
    <scope>NUCLEOTIDE SEQUENCE [LARGE SCALE GENOMIC DNA]</scope>
    <source>
        <strain evidence="8">cv. WU1-14</strain>
    </source>
</reference>
<dbReference type="Gene3D" id="3.30.70.80">
    <property type="entry name" value="Peptidase S8 propeptide/proteinase inhibitor I9"/>
    <property type="match status" value="1"/>
</dbReference>
<dbReference type="Proteomes" id="UP000237105">
    <property type="component" value="Unassembled WGS sequence"/>
</dbReference>
<feature type="domain" description="Peptidase S8/S53" evidence="5">
    <location>
        <begin position="160"/>
        <end position="270"/>
    </location>
</feature>
<dbReference type="Pfam" id="PF00082">
    <property type="entry name" value="Peptidase_S8"/>
    <property type="match status" value="1"/>
</dbReference>
<evidence type="ECO:0000256" key="4">
    <source>
        <dbReference type="PROSITE-ProRule" id="PRU01240"/>
    </source>
</evidence>
<dbReference type="InterPro" id="IPR000209">
    <property type="entry name" value="Peptidase_S8/S53_dom"/>
</dbReference>
<comment type="similarity">
    <text evidence="2 4">Belongs to the peptidase S8 family.</text>
</comment>
<evidence type="ECO:0000259" key="5">
    <source>
        <dbReference type="Pfam" id="PF00082"/>
    </source>
</evidence>
<dbReference type="Gene3D" id="3.40.50.200">
    <property type="entry name" value="Peptidase S8/S53 domain"/>
    <property type="match status" value="2"/>
</dbReference>
<name>A0A2P5D4H4_PARAD</name>
<evidence type="ECO:0000256" key="2">
    <source>
        <dbReference type="ARBA" id="ARBA00011073"/>
    </source>
</evidence>
<evidence type="ECO:0000313" key="7">
    <source>
        <dbReference type="EMBL" id="PON68204.1"/>
    </source>
</evidence>
<evidence type="ECO:0000259" key="6">
    <source>
        <dbReference type="Pfam" id="PF05922"/>
    </source>
</evidence>